<dbReference type="Proteomes" id="UP000515472">
    <property type="component" value="Chromosome"/>
</dbReference>
<organism evidence="1 2">
    <name type="scientific">Citrifermentans bremense</name>
    <dbReference type="NCBI Taxonomy" id="60035"/>
    <lineage>
        <taxon>Bacteria</taxon>
        <taxon>Pseudomonadati</taxon>
        <taxon>Thermodesulfobacteriota</taxon>
        <taxon>Desulfuromonadia</taxon>
        <taxon>Geobacterales</taxon>
        <taxon>Geobacteraceae</taxon>
        <taxon>Citrifermentans</taxon>
    </lineage>
</organism>
<dbReference type="RefSeq" id="WP_185243652.1">
    <property type="nucleotide sequence ID" value="NZ_AP023213.1"/>
</dbReference>
<reference evidence="1 2" key="1">
    <citation type="submission" date="2020-06" db="EMBL/GenBank/DDBJ databases">
        <title>Interaction of electrochemicaly active bacteria, Geobacter bremensis R4 on different carbon anode.</title>
        <authorList>
            <person name="Meng L."/>
            <person name="Yoshida N."/>
        </authorList>
    </citation>
    <scope>NUCLEOTIDE SEQUENCE [LARGE SCALE GENOMIC DNA]</scope>
    <source>
        <strain evidence="1 2">R4</strain>
    </source>
</reference>
<keyword evidence="2" id="KW-1185">Reference proteome</keyword>
<dbReference type="EMBL" id="AP023213">
    <property type="protein sequence ID" value="BCG49118.1"/>
    <property type="molecule type" value="Genomic_DNA"/>
</dbReference>
<sequence length="203" mass="22869">MPTSKLSHPELISKSAAMNANYNREMFNRMLSLIPTPEFYSELHERYATNFAGSLKGDPEKIKACEEDRQLIDQNLALLLGLAKVITAKDPSLQESFGFNHSTERTPSSQAVLDRPRDFRVSFDKKGHPEVSITKIVGAKGYEVWACEADPGLEGNWRLLVWSTKCQKIPITGLNRTQLNWLRIRGKRGDMAGPWSNPISLQP</sequence>
<dbReference type="AlphaFoldDB" id="A0A6S6M5P6"/>
<protein>
    <submittedName>
        <fullName evidence="1">Uncharacterized protein</fullName>
    </submittedName>
</protein>
<proteinExistence type="predicted"/>
<evidence type="ECO:0000313" key="2">
    <source>
        <dbReference type="Proteomes" id="UP000515472"/>
    </source>
</evidence>
<evidence type="ECO:0000313" key="1">
    <source>
        <dbReference type="EMBL" id="BCG49118.1"/>
    </source>
</evidence>
<name>A0A6S6M5P6_9BACT</name>
<gene>
    <name evidence="1" type="ORF">GEOBRER4_n4022</name>
</gene>
<accession>A0A6S6M5P6</accession>
<dbReference type="KEGG" id="gbn:GEOBRER4_38680"/>